<evidence type="ECO:0000313" key="2">
    <source>
        <dbReference type="EMBL" id="GBP32367.1"/>
    </source>
</evidence>
<proteinExistence type="predicted"/>
<protein>
    <recommendedName>
        <fullName evidence="4">DUF4371 domain-containing protein</fullName>
    </recommendedName>
</protein>
<gene>
    <name evidence="2" type="ORF">EVAR_25622_1</name>
</gene>
<dbReference type="AlphaFoldDB" id="A0A4C1V253"/>
<dbReference type="Proteomes" id="UP000299102">
    <property type="component" value="Unassembled WGS sequence"/>
</dbReference>
<comment type="caution">
    <text evidence="2">The sequence shown here is derived from an EMBL/GenBank/DDBJ whole genome shotgun (WGS) entry which is preliminary data.</text>
</comment>
<evidence type="ECO:0000313" key="3">
    <source>
        <dbReference type="Proteomes" id="UP000299102"/>
    </source>
</evidence>
<dbReference type="PANTHER" id="PTHR45749">
    <property type="match status" value="1"/>
</dbReference>
<evidence type="ECO:0000256" key="1">
    <source>
        <dbReference type="SAM" id="MobiDB-lite"/>
    </source>
</evidence>
<sequence length="303" mass="33808">MTVGKDRPNLQVRGVTRTRFSQDWLQFKCYNNFIEAKDRTVEGISKMILNKLQADGPHICNCRSQAYDNAAVMAGKHSRVQQKIKEINPKVEFNVAIHFFSTSTHRWEVLIGGTGKSLKRIQDTRRSGRGDGVNMTWHHYKDILVALEKLTEVGESLNTRKDAGALLVTMQSFSFLCFLGLWQPALQEVNGAQTKGLNIRLCAQKVNALQIMLTEKREEWVDGANYSVLSRFDGPGCGSASDRVSELNTVGELEKEGVNVGGSSSKSFHLLIEAYSISPTVFNSETRSDAEPQPGPSKRLRTE</sequence>
<dbReference type="EMBL" id="BGZK01000258">
    <property type="protein sequence ID" value="GBP32367.1"/>
    <property type="molecule type" value="Genomic_DNA"/>
</dbReference>
<feature type="region of interest" description="Disordered" evidence="1">
    <location>
        <begin position="283"/>
        <end position="303"/>
    </location>
</feature>
<dbReference type="PANTHER" id="PTHR45749:SF21">
    <property type="entry name" value="DUF4371 DOMAIN-CONTAINING PROTEIN"/>
    <property type="match status" value="1"/>
</dbReference>
<organism evidence="2 3">
    <name type="scientific">Eumeta variegata</name>
    <name type="common">Bagworm moth</name>
    <name type="synonym">Eumeta japonica</name>
    <dbReference type="NCBI Taxonomy" id="151549"/>
    <lineage>
        <taxon>Eukaryota</taxon>
        <taxon>Metazoa</taxon>
        <taxon>Ecdysozoa</taxon>
        <taxon>Arthropoda</taxon>
        <taxon>Hexapoda</taxon>
        <taxon>Insecta</taxon>
        <taxon>Pterygota</taxon>
        <taxon>Neoptera</taxon>
        <taxon>Endopterygota</taxon>
        <taxon>Lepidoptera</taxon>
        <taxon>Glossata</taxon>
        <taxon>Ditrysia</taxon>
        <taxon>Tineoidea</taxon>
        <taxon>Psychidae</taxon>
        <taxon>Oiketicinae</taxon>
        <taxon>Eumeta</taxon>
    </lineage>
</organism>
<accession>A0A4C1V253</accession>
<reference evidence="2 3" key="1">
    <citation type="journal article" date="2019" name="Commun. Biol.">
        <title>The bagworm genome reveals a unique fibroin gene that provides high tensile strength.</title>
        <authorList>
            <person name="Kono N."/>
            <person name="Nakamura H."/>
            <person name="Ohtoshi R."/>
            <person name="Tomita M."/>
            <person name="Numata K."/>
            <person name="Arakawa K."/>
        </authorList>
    </citation>
    <scope>NUCLEOTIDE SEQUENCE [LARGE SCALE GENOMIC DNA]</scope>
</reference>
<dbReference type="OrthoDB" id="255819at2759"/>
<evidence type="ECO:0008006" key="4">
    <source>
        <dbReference type="Google" id="ProtNLM"/>
    </source>
</evidence>
<dbReference type="STRING" id="151549.A0A4C1V253"/>
<keyword evidence="3" id="KW-1185">Reference proteome</keyword>
<name>A0A4C1V253_EUMVA</name>